<accession>A0AA35PEL1</accession>
<reference evidence="1" key="1">
    <citation type="submission" date="2022-12" db="EMBL/GenBank/DDBJ databases">
        <authorList>
            <person name="Alioto T."/>
            <person name="Alioto T."/>
            <person name="Gomez Garrido J."/>
        </authorList>
    </citation>
    <scope>NUCLEOTIDE SEQUENCE</scope>
</reference>
<organism evidence="1 2">
    <name type="scientific">Podarcis lilfordi</name>
    <name type="common">Lilford's wall lizard</name>
    <dbReference type="NCBI Taxonomy" id="74358"/>
    <lineage>
        <taxon>Eukaryota</taxon>
        <taxon>Metazoa</taxon>
        <taxon>Chordata</taxon>
        <taxon>Craniata</taxon>
        <taxon>Vertebrata</taxon>
        <taxon>Euteleostomi</taxon>
        <taxon>Lepidosauria</taxon>
        <taxon>Squamata</taxon>
        <taxon>Bifurcata</taxon>
        <taxon>Unidentata</taxon>
        <taxon>Episquamata</taxon>
        <taxon>Laterata</taxon>
        <taxon>Lacertibaenia</taxon>
        <taxon>Lacertidae</taxon>
        <taxon>Podarcis</taxon>
    </lineage>
</organism>
<keyword evidence="2" id="KW-1185">Reference proteome</keyword>
<dbReference type="AlphaFoldDB" id="A0AA35PEL1"/>
<gene>
    <name evidence="1" type="ORF">PODLI_1B011999</name>
</gene>
<evidence type="ECO:0000313" key="2">
    <source>
        <dbReference type="Proteomes" id="UP001178461"/>
    </source>
</evidence>
<dbReference type="Proteomes" id="UP001178461">
    <property type="component" value="Chromosome 8"/>
</dbReference>
<protein>
    <submittedName>
        <fullName evidence="1">Uncharacterized protein</fullName>
    </submittedName>
</protein>
<proteinExistence type="predicted"/>
<sequence length="60" mass="6384">MSGRLAGLPAAPWAPATSLLLAGRERQFQPGGARAIIAGNCCKAMSEDRTERRLLYASPK</sequence>
<evidence type="ECO:0000313" key="1">
    <source>
        <dbReference type="EMBL" id="CAI5782513.1"/>
    </source>
</evidence>
<dbReference type="EMBL" id="OX395133">
    <property type="protein sequence ID" value="CAI5782513.1"/>
    <property type="molecule type" value="Genomic_DNA"/>
</dbReference>
<name>A0AA35PEL1_9SAUR</name>
<feature type="non-terminal residue" evidence="1">
    <location>
        <position position="60"/>
    </location>
</feature>